<feature type="domain" description="Protein kinase" evidence="8">
    <location>
        <begin position="84"/>
        <end position="357"/>
    </location>
</feature>
<organism evidence="9 10">
    <name type="scientific">Ahniella affigens</name>
    <dbReference type="NCBI Taxonomy" id="2021234"/>
    <lineage>
        <taxon>Bacteria</taxon>
        <taxon>Pseudomonadati</taxon>
        <taxon>Pseudomonadota</taxon>
        <taxon>Gammaproteobacteria</taxon>
        <taxon>Lysobacterales</taxon>
        <taxon>Rhodanobacteraceae</taxon>
        <taxon>Ahniella</taxon>
    </lineage>
</organism>
<dbReference type="KEGG" id="xba:C7S18_14985"/>
<feature type="binding site" evidence="5">
    <location>
        <position position="114"/>
    </location>
    <ligand>
        <name>ATP</name>
        <dbReference type="ChEBI" id="CHEBI:30616"/>
    </ligand>
</feature>
<evidence type="ECO:0000259" key="8">
    <source>
        <dbReference type="PROSITE" id="PS50011"/>
    </source>
</evidence>
<reference evidence="9 10" key="2">
    <citation type="submission" date="2018-03" db="EMBL/GenBank/DDBJ databases">
        <authorList>
            <person name="Keele B.F."/>
        </authorList>
    </citation>
    <scope>NUCLEOTIDE SEQUENCE [LARGE SCALE GENOMIC DNA]</scope>
    <source>
        <strain evidence="9 10">D13</strain>
    </source>
</reference>
<dbReference type="PROSITE" id="PS00107">
    <property type="entry name" value="PROTEIN_KINASE_ATP"/>
    <property type="match status" value="1"/>
</dbReference>
<dbReference type="PANTHER" id="PTHR43289">
    <property type="entry name" value="MITOGEN-ACTIVATED PROTEIN KINASE KINASE KINASE 20-RELATED"/>
    <property type="match status" value="1"/>
</dbReference>
<evidence type="ECO:0000256" key="1">
    <source>
        <dbReference type="ARBA" id="ARBA00022679"/>
    </source>
</evidence>
<feature type="transmembrane region" description="Helical" evidence="7">
    <location>
        <begin position="379"/>
        <end position="400"/>
    </location>
</feature>
<protein>
    <recommendedName>
        <fullName evidence="8">Protein kinase domain-containing protein</fullName>
    </recommendedName>
</protein>
<keyword evidence="4 5" id="KW-0067">ATP-binding</keyword>
<dbReference type="CDD" id="cd14014">
    <property type="entry name" value="STKc_PknB_like"/>
    <property type="match status" value="1"/>
</dbReference>
<dbReference type="PROSITE" id="PS00108">
    <property type="entry name" value="PROTEIN_KINASE_ST"/>
    <property type="match status" value="1"/>
</dbReference>
<gene>
    <name evidence="9" type="ORF">C7S18_14985</name>
</gene>
<keyword evidence="3" id="KW-0418">Kinase</keyword>
<dbReference type="SUPFAM" id="SSF48452">
    <property type="entry name" value="TPR-like"/>
    <property type="match status" value="1"/>
</dbReference>
<dbReference type="Gene3D" id="1.25.40.10">
    <property type="entry name" value="Tetratricopeptide repeat domain"/>
    <property type="match status" value="1"/>
</dbReference>
<dbReference type="GO" id="GO:0004674">
    <property type="term" value="F:protein serine/threonine kinase activity"/>
    <property type="evidence" value="ECO:0007669"/>
    <property type="project" value="TreeGrafter"/>
</dbReference>
<dbReference type="GO" id="GO:0005524">
    <property type="term" value="F:ATP binding"/>
    <property type="evidence" value="ECO:0007669"/>
    <property type="project" value="UniProtKB-UniRule"/>
</dbReference>
<keyword evidence="10" id="KW-1185">Reference proteome</keyword>
<feature type="region of interest" description="Disordered" evidence="6">
    <location>
        <begin position="48"/>
        <end position="73"/>
    </location>
</feature>
<reference evidence="9 10" key="1">
    <citation type="submission" date="2018-03" db="EMBL/GenBank/DDBJ databases">
        <title>Ahniella affigens gen. nov., sp. nov., a gammaproteobacterium isolated from sandy soil near a stream.</title>
        <authorList>
            <person name="Ko Y."/>
            <person name="Kim J.-H."/>
        </authorList>
    </citation>
    <scope>NUCLEOTIDE SEQUENCE [LARGE SCALE GENOMIC DNA]</scope>
    <source>
        <strain evidence="9 10">D13</strain>
    </source>
</reference>
<proteinExistence type="predicted"/>
<dbReference type="InterPro" id="IPR017441">
    <property type="entry name" value="Protein_kinase_ATP_BS"/>
</dbReference>
<evidence type="ECO:0000256" key="3">
    <source>
        <dbReference type="ARBA" id="ARBA00022777"/>
    </source>
</evidence>
<evidence type="ECO:0000313" key="10">
    <source>
        <dbReference type="Proteomes" id="UP000241074"/>
    </source>
</evidence>
<dbReference type="OrthoDB" id="9801841at2"/>
<name>A0A2P1PUB8_9GAMM</name>
<dbReference type="AlphaFoldDB" id="A0A2P1PUB8"/>
<accession>A0A2P1PUB8</accession>
<dbReference type="InterPro" id="IPR011990">
    <property type="entry name" value="TPR-like_helical_dom_sf"/>
</dbReference>
<evidence type="ECO:0000313" key="9">
    <source>
        <dbReference type="EMBL" id="AVP98412.1"/>
    </source>
</evidence>
<dbReference type="Pfam" id="PF00069">
    <property type="entry name" value="Pkinase"/>
    <property type="match status" value="1"/>
</dbReference>
<dbReference type="InterPro" id="IPR011009">
    <property type="entry name" value="Kinase-like_dom_sf"/>
</dbReference>
<evidence type="ECO:0000256" key="5">
    <source>
        <dbReference type="PROSITE-ProRule" id="PRU10141"/>
    </source>
</evidence>
<keyword evidence="7" id="KW-1133">Transmembrane helix</keyword>
<keyword evidence="1" id="KW-0808">Transferase</keyword>
<dbReference type="PANTHER" id="PTHR43289:SF34">
    <property type="entry name" value="SERINE_THREONINE-PROTEIN KINASE YBDM-RELATED"/>
    <property type="match status" value="1"/>
</dbReference>
<dbReference type="InterPro" id="IPR008271">
    <property type="entry name" value="Ser/Thr_kinase_AS"/>
</dbReference>
<sequence>MDPLLIQQLRRAVDLEPSLRPQFVASAFPDDPKRRDLLRDLLTAFHVSSAETEPEPESEFVDPSKPAAPASVWSPEAGARMGPFRLIRTIGAGGMGTVWLAERDDAFRQRVAVKCLHAYLSIESRERFQRERSLLARLEHPFIARILDGGECHGRLWYAMELVDGLPIDRFVRERGLNLDARLNLFRHLCEIVHVAHQNLIVHRDLKPANVLVDQQGQIRLLDFGIAKLLDGSEALTESRAPMTIAYAAPEQVRGEAVSTATDLYALGVMLFELLTGERPHEAAQSAYDVMQRITETDPEPPSIIAQRGNRGRPVSARSLAGDLDTIVLTALAREPSRRYPSAQALADDLRRFQEGLPIEARPDSAGYRWRKLLIRHRWPVGLLVATVISVLVALSLLLLSSRRETAALREAAVLAEANEQSRAFMVSLFEAAAPEQSLGQPLRAIDLLDRGWQRLQTEPLDAATLAQIALSIGDSYYGLGDMPKARDAYQLALDRLEVGQPVRRIDLGLRLASVEAELVQFEAARTRVQASLVMAADLNRPELQRRGLRVLGFIERDAARFDASIAALQQALALVPMADSERAALLNSLAFTEALAGNARGAAQAFDACRALLAPLPAAHPARVWLDYTEGDSWRKLGDYGRAKPLLKRAADTVAGMSGQGDAIARAIAQAQVALQLASGQALAKDLVTQAGLDQPMAARINLPELEVRLLSAEAALVQPGHVPAPDDLNTLRHYCIAHFGEAQPICRR</sequence>
<dbReference type="Proteomes" id="UP000241074">
    <property type="component" value="Chromosome"/>
</dbReference>
<dbReference type="Gene3D" id="1.10.510.10">
    <property type="entry name" value="Transferase(Phosphotransferase) domain 1"/>
    <property type="match status" value="1"/>
</dbReference>
<dbReference type="EMBL" id="CP027860">
    <property type="protein sequence ID" value="AVP98412.1"/>
    <property type="molecule type" value="Genomic_DNA"/>
</dbReference>
<dbReference type="RefSeq" id="WP_106892333.1">
    <property type="nucleotide sequence ID" value="NZ_CP027860.1"/>
</dbReference>
<keyword evidence="2 5" id="KW-0547">Nucleotide-binding</keyword>
<keyword evidence="7" id="KW-0472">Membrane</keyword>
<dbReference type="PROSITE" id="PS50011">
    <property type="entry name" value="PROTEIN_KINASE_DOM"/>
    <property type="match status" value="1"/>
</dbReference>
<dbReference type="InterPro" id="IPR000719">
    <property type="entry name" value="Prot_kinase_dom"/>
</dbReference>
<evidence type="ECO:0000256" key="4">
    <source>
        <dbReference type="ARBA" id="ARBA00022840"/>
    </source>
</evidence>
<evidence type="ECO:0000256" key="7">
    <source>
        <dbReference type="SAM" id="Phobius"/>
    </source>
</evidence>
<evidence type="ECO:0000256" key="6">
    <source>
        <dbReference type="SAM" id="MobiDB-lite"/>
    </source>
</evidence>
<evidence type="ECO:0000256" key="2">
    <source>
        <dbReference type="ARBA" id="ARBA00022741"/>
    </source>
</evidence>
<keyword evidence="7" id="KW-0812">Transmembrane</keyword>
<dbReference type="SUPFAM" id="SSF56112">
    <property type="entry name" value="Protein kinase-like (PK-like)"/>
    <property type="match status" value="1"/>
</dbReference>
<dbReference type="SMART" id="SM00220">
    <property type="entry name" value="S_TKc"/>
    <property type="match status" value="1"/>
</dbReference>
<dbReference type="Gene3D" id="3.30.200.20">
    <property type="entry name" value="Phosphorylase Kinase, domain 1"/>
    <property type="match status" value="1"/>
</dbReference>